<dbReference type="AlphaFoldDB" id="A0A821JWA4"/>
<dbReference type="EMBL" id="CAJOBP010037754">
    <property type="protein sequence ID" value="CAF4729528.1"/>
    <property type="molecule type" value="Genomic_DNA"/>
</dbReference>
<organism evidence="1 2">
    <name type="scientific">Rotaria socialis</name>
    <dbReference type="NCBI Taxonomy" id="392032"/>
    <lineage>
        <taxon>Eukaryota</taxon>
        <taxon>Metazoa</taxon>
        <taxon>Spiralia</taxon>
        <taxon>Gnathifera</taxon>
        <taxon>Rotifera</taxon>
        <taxon>Eurotatoria</taxon>
        <taxon>Bdelloidea</taxon>
        <taxon>Philodinida</taxon>
        <taxon>Philodinidae</taxon>
        <taxon>Rotaria</taxon>
    </lineage>
</organism>
<feature type="non-terminal residue" evidence="1">
    <location>
        <position position="1"/>
    </location>
</feature>
<protein>
    <submittedName>
        <fullName evidence="1">Uncharacterized protein</fullName>
    </submittedName>
</protein>
<name>A0A821JWA4_9BILA</name>
<accession>A0A821JWA4</accession>
<evidence type="ECO:0000313" key="1">
    <source>
        <dbReference type="EMBL" id="CAF4729528.1"/>
    </source>
</evidence>
<reference evidence="1" key="1">
    <citation type="submission" date="2021-02" db="EMBL/GenBank/DDBJ databases">
        <authorList>
            <person name="Nowell W R."/>
        </authorList>
    </citation>
    <scope>NUCLEOTIDE SEQUENCE</scope>
</reference>
<dbReference type="Proteomes" id="UP000663873">
    <property type="component" value="Unassembled WGS sequence"/>
</dbReference>
<sequence>LPHASLSRGNIDGWYHLNNNDQ</sequence>
<proteinExistence type="predicted"/>
<keyword evidence="2" id="KW-1185">Reference proteome</keyword>
<evidence type="ECO:0000313" key="2">
    <source>
        <dbReference type="Proteomes" id="UP000663873"/>
    </source>
</evidence>
<comment type="caution">
    <text evidence="1">The sequence shown here is derived from an EMBL/GenBank/DDBJ whole genome shotgun (WGS) entry which is preliminary data.</text>
</comment>
<gene>
    <name evidence="1" type="ORF">UJA718_LOCUS37697</name>
</gene>